<dbReference type="Pfam" id="PF12833">
    <property type="entry name" value="HTH_18"/>
    <property type="match status" value="1"/>
</dbReference>
<dbReference type="Gene3D" id="3.40.50.2300">
    <property type="match status" value="1"/>
</dbReference>
<dbReference type="InterPro" id="IPR009057">
    <property type="entry name" value="Homeodomain-like_sf"/>
</dbReference>
<feature type="modified residue" description="4-aspartylphosphate" evidence="8">
    <location>
        <position position="54"/>
    </location>
</feature>
<dbReference type="SUPFAM" id="SSF52172">
    <property type="entry name" value="CheY-like"/>
    <property type="match status" value="1"/>
</dbReference>
<keyword evidence="7" id="KW-0804">Transcription</keyword>
<dbReference type="PROSITE" id="PS01124">
    <property type="entry name" value="HTH_ARAC_FAMILY_2"/>
    <property type="match status" value="1"/>
</dbReference>
<accession>A0ABV1L0S8</accession>
<gene>
    <name evidence="11" type="ORF">QJS35_26350</name>
</gene>
<comment type="subcellular location">
    <subcellularLocation>
        <location evidence="1">Cytoplasm</location>
    </subcellularLocation>
</comment>
<dbReference type="InterPro" id="IPR018060">
    <property type="entry name" value="HTH_AraC"/>
</dbReference>
<dbReference type="EMBL" id="JASKHM010000018">
    <property type="protein sequence ID" value="MEQ4485904.1"/>
    <property type="molecule type" value="Genomic_DNA"/>
</dbReference>
<dbReference type="CDD" id="cd17536">
    <property type="entry name" value="REC_YesN-like"/>
    <property type="match status" value="1"/>
</dbReference>
<evidence type="ECO:0000256" key="3">
    <source>
        <dbReference type="ARBA" id="ARBA00022553"/>
    </source>
</evidence>
<dbReference type="RefSeq" id="WP_232189108.1">
    <property type="nucleotide sequence ID" value="NZ_JAIOAP010000017.1"/>
</dbReference>
<dbReference type="SUPFAM" id="SSF46689">
    <property type="entry name" value="Homeodomain-like"/>
    <property type="match status" value="1"/>
</dbReference>
<keyword evidence="6" id="KW-0238">DNA-binding</keyword>
<keyword evidence="4" id="KW-0902">Two-component regulatory system</keyword>
<keyword evidence="2" id="KW-0963">Cytoplasm</keyword>
<evidence type="ECO:0000259" key="9">
    <source>
        <dbReference type="PROSITE" id="PS01124"/>
    </source>
</evidence>
<name>A0ABV1L0S8_9BACL</name>
<comment type="caution">
    <text evidence="11">The sequence shown here is derived from an EMBL/GenBank/DDBJ whole genome shotgun (WGS) entry which is preliminary data.</text>
</comment>
<feature type="domain" description="Response regulatory" evidence="10">
    <location>
        <begin position="2"/>
        <end position="119"/>
    </location>
</feature>
<organism evidence="11 12">
    <name type="scientific">Cohnella silvisoli</name>
    <dbReference type="NCBI Taxonomy" id="2873699"/>
    <lineage>
        <taxon>Bacteria</taxon>
        <taxon>Bacillati</taxon>
        <taxon>Bacillota</taxon>
        <taxon>Bacilli</taxon>
        <taxon>Bacillales</taxon>
        <taxon>Paenibacillaceae</taxon>
        <taxon>Cohnella</taxon>
    </lineage>
</organism>
<proteinExistence type="predicted"/>
<dbReference type="SMART" id="SM00342">
    <property type="entry name" value="HTH_ARAC"/>
    <property type="match status" value="1"/>
</dbReference>
<dbReference type="Pfam" id="PF00072">
    <property type="entry name" value="Response_reg"/>
    <property type="match status" value="1"/>
</dbReference>
<dbReference type="InterPro" id="IPR020449">
    <property type="entry name" value="Tscrpt_reg_AraC-type_HTH"/>
</dbReference>
<feature type="domain" description="HTH araC/xylS-type" evidence="9">
    <location>
        <begin position="414"/>
        <end position="512"/>
    </location>
</feature>
<protein>
    <submittedName>
        <fullName evidence="11">Response regulator</fullName>
    </submittedName>
</protein>
<evidence type="ECO:0000256" key="6">
    <source>
        <dbReference type="ARBA" id="ARBA00023125"/>
    </source>
</evidence>
<evidence type="ECO:0000313" key="11">
    <source>
        <dbReference type="EMBL" id="MEQ4485904.1"/>
    </source>
</evidence>
<dbReference type="InterPro" id="IPR001789">
    <property type="entry name" value="Sig_transdc_resp-reg_receiver"/>
</dbReference>
<evidence type="ECO:0000259" key="10">
    <source>
        <dbReference type="PROSITE" id="PS50110"/>
    </source>
</evidence>
<evidence type="ECO:0000256" key="2">
    <source>
        <dbReference type="ARBA" id="ARBA00022490"/>
    </source>
</evidence>
<evidence type="ECO:0000256" key="4">
    <source>
        <dbReference type="ARBA" id="ARBA00023012"/>
    </source>
</evidence>
<dbReference type="Proteomes" id="UP001493487">
    <property type="component" value="Unassembled WGS sequence"/>
</dbReference>
<sequence length="516" mass="59097">MKIMIVDDEALIREHLGGLEEWAGLQCTIVGEASNGREALELIPVAKPQLVITDIRMPIMDGIELAENIRRSYPNIHVMFISAYHDFEYAKQAMKLGVCDFITKPIQVPEMLDSVELLQQGVLRMNEDERVGQEKIISMLLSEEKDTEDPNLQLQSYQVDHLGTQVMLVEIDNADLMHLSEKPLSLIVLREILDHRLKDQPYQYWTYLDRSGIYIILFDAEDLGPELGTESINIAKLLLASMHELAGHSLSIGISKPLPSILQLREGFRQSKQCMEYRMLLGKGSIISYDVLENLEKGRVHKEEKILNELMIHVRRGDSEQISACLRTVYRDMLAAGLNKNVIQQYATEILSRADRMRDELHIPVPDETRIETQRKVFGYSILSDLLQFLSRYLQDLAEEIARHANTGTPSIIKRVKDFLDKHCTEDVTLVSLSGHLHINHSYLSRLIKKETGVNFRDLLCQYRIEKAKEMMKQAEIKTFEIAYEVGFKDPSHFSQAFKRTVGVSPSEYRDSITPS</sequence>
<dbReference type="SMART" id="SM00448">
    <property type="entry name" value="REC"/>
    <property type="match status" value="1"/>
</dbReference>
<dbReference type="PRINTS" id="PR00032">
    <property type="entry name" value="HTHARAC"/>
</dbReference>
<keyword evidence="3 8" id="KW-0597">Phosphoprotein</keyword>
<dbReference type="InterPro" id="IPR051552">
    <property type="entry name" value="HptR"/>
</dbReference>
<dbReference type="InterPro" id="IPR011006">
    <property type="entry name" value="CheY-like_superfamily"/>
</dbReference>
<keyword evidence="5" id="KW-0805">Transcription regulation</keyword>
<evidence type="ECO:0000256" key="1">
    <source>
        <dbReference type="ARBA" id="ARBA00004496"/>
    </source>
</evidence>
<evidence type="ECO:0000256" key="8">
    <source>
        <dbReference type="PROSITE-ProRule" id="PRU00169"/>
    </source>
</evidence>
<reference evidence="11 12" key="1">
    <citation type="journal article" date="2023" name="Genome Announc.">
        <title>Pan-Genome Analyses of the Genus Cohnella and Proposal of the Novel Species Cohnella silvisoli sp. nov., Isolated from Forest Soil.</title>
        <authorList>
            <person name="Wang C."/>
            <person name="Mao L."/>
            <person name="Bao G."/>
            <person name="Zhu H."/>
        </authorList>
    </citation>
    <scope>NUCLEOTIDE SEQUENCE [LARGE SCALE GENOMIC DNA]</scope>
    <source>
        <strain evidence="11 12">NL03-T5-1</strain>
    </source>
</reference>
<evidence type="ECO:0000256" key="5">
    <source>
        <dbReference type="ARBA" id="ARBA00023015"/>
    </source>
</evidence>
<dbReference type="PANTHER" id="PTHR42713">
    <property type="entry name" value="HISTIDINE KINASE-RELATED"/>
    <property type="match status" value="1"/>
</dbReference>
<dbReference type="Gene3D" id="1.10.10.60">
    <property type="entry name" value="Homeodomain-like"/>
    <property type="match status" value="2"/>
</dbReference>
<evidence type="ECO:0000313" key="12">
    <source>
        <dbReference type="Proteomes" id="UP001493487"/>
    </source>
</evidence>
<evidence type="ECO:0000256" key="7">
    <source>
        <dbReference type="ARBA" id="ARBA00023163"/>
    </source>
</evidence>
<keyword evidence="12" id="KW-1185">Reference proteome</keyword>
<dbReference type="PANTHER" id="PTHR42713:SF3">
    <property type="entry name" value="TRANSCRIPTIONAL REGULATORY PROTEIN HPTR"/>
    <property type="match status" value="1"/>
</dbReference>
<dbReference type="PROSITE" id="PS50110">
    <property type="entry name" value="RESPONSE_REGULATORY"/>
    <property type="match status" value="1"/>
</dbReference>